<dbReference type="AlphaFoldDB" id="A0A938XE34"/>
<comment type="subcellular location">
    <subcellularLocation>
        <location evidence="9">Cytoplasm</location>
    </subcellularLocation>
</comment>
<feature type="binding site" evidence="9">
    <location>
        <position position="130"/>
    </location>
    <ligand>
        <name>Zn(2+)</name>
        <dbReference type="ChEBI" id="CHEBI:29105"/>
        <note>catalytic</note>
    </ligand>
</feature>
<keyword evidence="7 9" id="KW-0378">Hydrolase</keyword>
<organism evidence="10 11">
    <name type="scientific">Mordavella massiliensis</name>
    <dbReference type="NCBI Taxonomy" id="1871024"/>
    <lineage>
        <taxon>Bacteria</taxon>
        <taxon>Bacillati</taxon>
        <taxon>Bacillota</taxon>
        <taxon>Clostridia</taxon>
        <taxon>Eubacteriales</taxon>
        <taxon>Clostridiaceae</taxon>
        <taxon>Mordavella</taxon>
    </lineage>
</organism>
<keyword evidence="8 9" id="KW-0862">Zinc</keyword>
<gene>
    <name evidence="9 10" type="primary">ybeY</name>
    <name evidence="10" type="ORF">H6A20_10285</name>
</gene>
<dbReference type="GO" id="GO:0004222">
    <property type="term" value="F:metalloendopeptidase activity"/>
    <property type="evidence" value="ECO:0007669"/>
    <property type="project" value="InterPro"/>
</dbReference>
<comment type="caution">
    <text evidence="10">The sequence shown here is derived from an EMBL/GenBank/DDBJ whole genome shotgun (WGS) entry which is preliminary data.</text>
</comment>
<reference evidence="10" key="1">
    <citation type="submission" date="2020-08" db="EMBL/GenBank/DDBJ databases">
        <authorList>
            <person name="Cejkova D."/>
            <person name="Kubasova T."/>
            <person name="Jahodarova E."/>
            <person name="Rychlik I."/>
        </authorList>
    </citation>
    <scope>NUCLEOTIDE SEQUENCE</scope>
    <source>
        <strain evidence="10">An582</strain>
    </source>
</reference>
<dbReference type="Proteomes" id="UP000705508">
    <property type="component" value="Unassembled WGS sequence"/>
</dbReference>
<dbReference type="RefSeq" id="WP_204907040.1">
    <property type="nucleotide sequence ID" value="NZ_JACJKS010000016.1"/>
</dbReference>
<keyword evidence="5 9" id="KW-0479">Metal-binding</keyword>
<dbReference type="GO" id="GO:0004521">
    <property type="term" value="F:RNA endonuclease activity"/>
    <property type="evidence" value="ECO:0007669"/>
    <property type="project" value="UniProtKB-UniRule"/>
</dbReference>
<accession>A0A938XE34</accession>
<keyword evidence="2 9" id="KW-0690">Ribosome biogenesis</keyword>
<evidence type="ECO:0000256" key="2">
    <source>
        <dbReference type="ARBA" id="ARBA00022517"/>
    </source>
</evidence>
<evidence type="ECO:0000256" key="5">
    <source>
        <dbReference type="ARBA" id="ARBA00022723"/>
    </source>
</evidence>
<dbReference type="Gene3D" id="3.40.390.30">
    <property type="entry name" value="Metalloproteases ('zincins'), catalytic domain"/>
    <property type="match status" value="1"/>
</dbReference>
<dbReference type="GO" id="GO:0006364">
    <property type="term" value="P:rRNA processing"/>
    <property type="evidence" value="ECO:0007669"/>
    <property type="project" value="UniProtKB-UniRule"/>
</dbReference>
<dbReference type="InterPro" id="IPR023091">
    <property type="entry name" value="MetalPrtase_cat_dom_sf_prd"/>
</dbReference>
<comment type="similarity">
    <text evidence="1 9">Belongs to the endoribonuclease YbeY family.</text>
</comment>
<keyword evidence="4 9" id="KW-0540">Nuclease</keyword>
<comment type="cofactor">
    <cofactor evidence="9">
        <name>Zn(2+)</name>
        <dbReference type="ChEBI" id="CHEBI:29105"/>
    </cofactor>
    <text evidence="9">Binds 1 zinc ion.</text>
</comment>
<reference evidence="10" key="2">
    <citation type="journal article" date="2021" name="Sci. Rep.">
        <title>The distribution of antibiotic resistance genes in chicken gut microbiota commensals.</title>
        <authorList>
            <person name="Juricova H."/>
            <person name="Matiasovicova J."/>
            <person name="Kubasova T."/>
            <person name="Cejkova D."/>
            <person name="Rychlik I."/>
        </authorList>
    </citation>
    <scope>NUCLEOTIDE SEQUENCE</scope>
    <source>
        <strain evidence="10">An582</strain>
    </source>
</reference>
<dbReference type="SUPFAM" id="SSF55486">
    <property type="entry name" value="Metalloproteases ('zincins'), catalytic domain"/>
    <property type="match status" value="1"/>
</dbReference>
<dbReference type="EMBL" id="JACJKS010000016">
    <property type="protein sequence ID" value="MBM6949039.1"/>
    <property type="molecule type" value="Genomic_DNA"/>
</dbReference>
<name>A0A938XE34_9CLOT</name>
<evidence type="ECO:0000256" key="7">
    <source>
        <dbReference type="ARBA" id="ARBA00022801"/>
    </source>
</evidence>
<dbReference type="PANTHER" id="PTHR46986">
    <property type="entry name" value="ENDORIBONUCLEASE YBEY, CHLOROPLASTIC"/>
    <property type="match status" value="1"/>
</dbReference>
<sequence length="164" mass="18759">MALYFEEEGSLRLPLPCEELAREVVDAALDYVGCPYEAQVNLLLTTDEQIHEMNRQFRGIDRPTDVLSFPMVEYEAPGEFGFLEDEEDCFDPESGELVLGDIVISKERVLEQAAAYGHSPKREFAFLIAHSVLHLTGYDHIGEEERLVMEQKQREILEQLGILR</sequence>
<dbReference type="NCBIfam" id="TIGR00043">
    <property type="entry name" value="rRNA maturation RNase YbeY"/>
    <property type="match status" value="1"/>
</dbReference>
<evidence type="ECO:0000313" key="11">
    <source>
        <dbReference type="Proteomes" id="UP000705508"/>
    </source>
</evidence>
<keyword evidence="3 9" id="KW-0698">rRNA processing</keyword>
<evidence type="ECO:0000256" key="6">
    <source>
        <dbReference type="ARBA" id="ARBA00022759"/>
    </source>
</evidence>
<evidence type="ECO:0000256" key="4">
    <source>
        <dbReference type="ARBA" id="ARBA00022722"/>
    </source>
</evidence>
<protein>
    <recommendedName>
        <fullName evidence="9">Endoribonuclease YbeY</fullName>
        <ecNumber evidence="9">3.1.-.-</ecNumber>
    </recommendedName>
</protein>
<evidence type="ECO:0000256" key="3">
    <source>
        <dbReference type="ARBA" id="ARBA00022552"/>
    </source>
</evidence>
<evidence type="ECO:0000256" key="8">
    <source>
        <dbReference type="ARBA" id="ARBA00022833"/>
    </source>
</evidence>
<keyword evidence="6 9" id="KW-0255">Endonuclease</keyword>
<dbReference type="Pfam" id="PF02130">
    <property type="entry name" value="YbeY"/>
    <property type="match status" value="1"/>
</dbReference>
<dbReference type="HAMAP" id="MF_00009">
    <property type="entry name" value="Endoribonucl_YbeY"/>
    <property type="match status" value="1"/>
</dbReference>
<feature type="binding site" evidence="9">
    <location>
        <position position="140"/>
    </location>
    <ligand>
        <name>Zn(2+)</name>
        <dbReference type="ChEBI" id="CHEBI:29105"/>
        <note>catalytic</note>
    </ligand>
</feature>
<comment type="function">
    <text evidence="9">Single strand-specific metallo-endoribonuclease involved in late-stage 70S ribosome quality control and in maturation of the 3' terminus of the 16S rRNA.</text>
</comment>
<evidence type="ECO:0000313" key="10">
    <source>
        <dbReference type="EMBL" id="MBM6949039.1"/>
    </source>
</evidence>
<dbReference type="GO" id="GO:0005737">
    <property type="term" value="C:cytoplasm"/>
    <property type="evidence" value="ECO:0007669"/>
    <property type="project" value="UniProtKB-SubCell"/>
</dbReference>
<dbReference type="InterPro" id="IPR002036">
    <property type="entry name" value="YbeY"/>
</dbReference>
<feature type="binding site" evidence="9">
    <location>
        <position position="134"/>
    </location>
    <ligand>
        <name>Zn(2+)</name>
        <dbReference type="ChEBI" id="CHEBI:29105"/>
        <note>catalytic</note>
    </ligand>
</feature>
<dbReference type="EC" id="3.1.-.-" evidence="9"/>
<proteinExistence type="inferred from homology"/>
<keyword evidence="9" id="KW-0963">Cytoplasm</keyword>
<dbReference type="PANTHER" id="PTHR46986:SF1">
    <property type="entry name" value="ENDORIBONUCLEASE YBEY, CHLOROPLASTIC"/>
    <property type="match status" value="1"/>
</dbReference>
<evidence type="ECO:0000256" key="9">
    <source>
        <dbReference type="HAMAP-Rule" id="MF_00009"/>
    </source>
</evidence>
<dbReference type="GO" id="GO:0008270">
    <property type="term" value="F:zinc ion binding"/>
    <property type="evidence" value="ECO:0007669"/>
    <property type="project" value="UniProtKB-UniRule"/>
</dbReference>
<evidence type="ECO:0000256" key="1">
    <source>
        <dbReference type="ARBA" id="ARBA00010875"/>
    </source>
</evidence>